<dbReference type="GO" id="GO:0000166">
    <property type="term" value="F:nucleotide binding"/>
    <property type="evidence" value="ECO:0007669"/>
    <property type="project" value="UniProtKB-KW"/>
</dbReference>
<dbReference type="InterPro" id="IPR046346">
    <property type="entry name" value="Aminoacid_DH-like_N_sf"/>
</dbReference>
<dbReference type="InterPro" id="IPR033922">
    <property type="entry name" value="NAD_bind_Glu_DH"/>
</dbReference>
<comment type="similarity">
    <text evidence="1 3 7">Belongs to the Glu/Leu/Phe/Val dehydrogenases family.</text>
</comment>
<dbReference type="InterPro" id="IPR006097">
    <property type="entry name" value="Glu/Leu/Phe/Val/Trp_DH_dimer"/>
</dbReference>
<sequence>MNNDPFEGALTQLNKAAKIIDFPDELLQILSTPQRQIEVSFPLKMDSGKIQLIHGYRIQHNNWRGPYKGGLRYHPDVNKSEVKALALWMTIKNVICDVPFGGGKGGLEIDPKNLSKKELEEMTRQFARSLAPNIGSELDVPAPDVNTNSLIMDWIADEYEKLRIENGGLKIDANKLKAVVTGKSIKNGGSEGREEATGMGGFFVLEELVNKMGLKKPLTVAIQGFGNVGSHLAKLLCDNGFEIMAISDSRGGVRSRTEKGFNIDLVKKCKLEKGFISECYCIGSVCDNPDDVKGDISNETILKLPVDILIPAAMEGVITGENAPDIKANIILEMANGPTTAEADEILEKNGIIVVPDVLANSGGVTVSYFEWLQNMNGEKWSLEKVNTQLKEKVVKAFEEVWKIKEEKKVSPRTATYVLALQRLKEAYTKVVQP</sequence>
<feature type="binding site" evidence="5">
    <location>
        <position position="368"/>
    </location>
    <ligand>
        <name>substrate</name>
    </ligand>
</feature>
<feature type="active site" description="Proton donor" evidence="4">
    <location>
        <position position="104"/>
    </location>
</feature>
<dbReference type="InterPro" id="IPR006096">
    <property type="entry name" value="Glu/Leu/Phe/Val/Trp_DH_C"/>
</dbReference>
<feature type="domain" description="Glutamate/phenylalanine/leucine/valine/L-tryptophan dehydrogenase C-terminal" evidence="8">
    <location>
        <begin position="190"/>
        <end position="430"/>
    </location>
</feature>
<dbReference type="EMBL" id="MFDE01000010">
    <property type="protein sequence ID" value="OGE38893.1"/>
    <property type="molecule type" value="Genomic_DNA"/>
</dbReference>
<dbReference type="Pfam" id="PF00208">
    <property type="entry name" value="ELFV_dehydrog"/>
    <property type="match status" value="1"/>
</dbReference>
<dbReference type="PROSITE" id="PS00074">
    <property type="entry name" value="GLFV_DEHYDROGENASE"/>
    <property type="match status" value="1"/>
</dbReference>
<feature type="binding site" evidence="5">
    <location>
        <position position="68"/>
    </location>
    <ligand>
        <name>substrate</name>
    </ligand>
</feature>
<evidence type="ECO:0000256" key="3">
    <source>
        <dbReference type="PIRNR" id="PIRNR000185"/>
    </source>
</evidence>
<evidence type="ECO:0000256" key="7">
    <source>
        <dbReference type="RuleBase" id="RU004417"/>
    </source>
</evidence>
<dbReference type="PRINTS" id="PR00082">
    <property type="entry name" value="GLFDHDRGNASE"/>
</dbReference>
<comment type="caution">
    <text evidence="9">The sequence shown here is derived from an EMBL/GenBank/DDBJ whole genome shotgun (WGS) entry which is preliminary data.</text>
</comment>
<evidence type="ECO:0000256" key="1">
    <source>
        <dbReference type="ARBA" id="ARBA00006382"/>
    </source>
</evidence>
<evidence type="ECO:0000313" key="9">
    <source>
        <dbReference type="EMBL" id="OGE38893.1"/>
    </source>
</evidence>
<dbReference type="SUPFAM" id="SSF53223">
    <property type="entry name" value="Aminoacid dehydrogenase-like, N-terminal domain"/>
    <property type="match status" value="1"/>
</dbReference>
<dbReference type="GO" id="GO:0006538">
    <property type="term" value="P:L-glutamate catabolic process"/>
    <property type="evidence" value="ECO:0007669"/>
    <property type="project" value="TreeGrafter"/>
</dbReference>
<evidence type="ECO:0000256" key="5">
    <source>
        <dbReference type="PIRSR" id="PIRSR000185-2"/>
    </source>
</evidence>
<accession>A0A1F5KD69</accession>
<proteinExistence type="inferred from homology"/>
<dbReference type="Gene3D" id="3.40.50.10860">
    <property type="entry name" value="Leucine Dehydrogenase, chain A, domain 1"/>
    <property type="match status" value="1"/>
</dbReference>
<dbReference type="PANTHER" id="PTHR11606:SF13">
    <property type="entry name" value="GLUTAMATE DEHYDROGENASE 1, MITOCHONDRIAL"/>
    <property type="match status" value="1"/>
</dbReference>
<keyword evidence="2 3" id="KW-0560">Oxidoreductase</keyword>
<dbReference type="InterPro" id="IPR036291">
    <property type="entry name" value="NAD(P)-bd_dom_sf"/>
</dbReference>
<evidence type="ECO:0000259" key="8">
    <source>
        <dbReference type="SMART" id="SM00839"/>
    </source>
</evidence>
<dbReference type="SMART" id="SM00839">
    <property type="entry name" value="ELFV_dehydrog"/>
    <property type="match status" value="1"/>
</dbReference>
<dbReference type="SUPFAM" id="SSF51735">
    <property type="entry name" value="NAD(P)-binding Rossmann-fold domains"/>
    <property type="match status" value="1"/>
</dbReference>
<dbReference type="PANTHER" id="PTHR11606">
    <property type="entry name" value="GLUTAMATE DEHYDROGENASE"/>
    <property type="match status" value="1"/>
</dbReference>
<evidence type="ECO:0000256" key="2">
    <source>
        <dbReference type="ARBA" id="ARBA00023002"/>
    </source>
</evidence>
<dbReference type="InterPro" id="IPR033524">
    <property type="entry name" value="Glu/Leu/Phe/Val_DH_AS"/>
</dbReference>
<dbReference type="InterPro" id="IPR014362">
    <property type="entry name" value="Glu_DH"/>
</dbReference>
<dbReference type="InterPro" id="IPR006095">
    <property type="entry name" value="Glu/Leu/Phe/Val/Trp_DH"/>
</dbReference>
<dbReference type="AlphaFoldDB" id="A0A1F5KD69"/>
<feature type="site" description="Important for catalysis" evidence="6">
    <location>
        <position position="144"/>
    </location>
</feature>
<evidence type="ECO:0000256" key="4">
    <source>
        <dbReference type="PIRSR" id="PIRSR000185-1"/>
    </source>
</evidence>
<feature type="binding site" evidence="5">
    <location>
        <position position="197"/>
    </location>
    <ligand>
        <name>NAD(+)</name>
        <dbReference type="ChEBI" id="CHEBI:57540"/>
    </ligand>
</feature>
<dbReference type="CDD" id="cd01076">
    <property type="entry name" value="NAD_bind_1_Glu_DH"/>
    <property type="match status" value="1"/>
</dbReference>
<evidence type="ECO:0000256" key="6">
    <source>
        <dbReference type="PIRSR" id="PIRSR000185-3"/>
    </source>
</evidence>
<dbReference type="Pfam" id="PF02812">
    <property type="entry name" value="ELFV_dehydrog_N"/>
    <property type="match status" value="1"/>
</dbReference>
<keyword evidence="5" id="KW-0520">NAD</keyword>
<protein>
    <recommendedName>
        <fullName evidence="3">Glutamate dehydrogenase</fullName>
    </recommendedName>
</protein>
<dbReference type="GO" id="GO:0004352">
    <property type="term" value="F:glutamate dehydrogenase (NAD+) activity"/>
    <property type="evidence" value="ECO:0007669"/>
    <property type="project" value="TreeGrafter"/>
</dbReference>
<gene>
    <name evidence="9" type="ORF">A3F00_01325</name>
</gene>
<dbReference type="PIRSF" id="PIRSF000185">
    <property type="entry name" value="Glu_DH"/>
    <property type="match status" value="1"/>
</dbReference>
<dbReference type="Proteomes" id="UP000176527">
    <property type="component" value="Unassembled WGS sequence"/>
</dbReference>
<organism evidence="9 10">
    <name type="scientific">Candidatus Daviesbacteria bacterium RIFCSPHIGHO2_12_FULL_37_11</name>
    <dbReference type="NCBI Taxonomy" id="1797777"/>
    <lineage>
        <taxon>Bacteria</taxon>
        <taxon>Candidatus Daviesiibacteriota</taxon>
    </lineage>
</organism>
<reference evidence="9 10" key="1">
    <citation type="journal article" date="2016" name="Nat. Commun.">
        <title>Thousands of microbial genomes shed light on interconnected biogeochemical processes in an aquifer system.</title>
        <authorList>
            <person name="Anantharaman K."/>
            <person name="Brown C.T."/>
            <person name="Hug L.A."/>
            <person name="Sharon I."/>
            <person name="Castelle C.J."/>
            <person name="Probst A.J."/>
            <person name="Thomas B.C."/>
            <person name="Singh A."/>
            <person name="Wilkins M.J."/>
            <person name="Karaoz U."/>
            <person name="Brodie E.L."/>
            <person name="Williams K.H."/>
            <person name="Hubbard S.S."/>
            <person name="Banfield J.F."/>
        </authorList>
    </citation>
    <scope>NUCLEOTIDE SEQUENCE [LARGE SCALE GENOMIC DNA]</scope>
</reference>
<feature type="binding site" evidence="5">
    <location>
        <position position="227"/>
    </location>
    <ligand>
        <name>NAD(+)</name>
        <dbReference type="ChEBI" id="CHEBI:57540"/>
    </ligand>
</feature>
<name>A0A1F5KD69_9BACT</name>
<feature type="binding site" evidence="5">
    <location>
        <position position="92"/>
    </location>
    <ligand>
        <name>substrate</name>
    </ligand>
</feature>
<keyword evidence="5" id="KW-0547">Nucleotide-binding</keyword>
<dbReference type="Gene3D" id="3.40.50.720">
    <property type="entry name" value="NAD(P)-binding Rossmann-like Domain"/>
    <property type="match status" value="1"/>
</dbReference>
<evidence type="ECO:0000313" key="10">
    <source>
        <dbReference type="Proteomes" id="UP000176527"/>
    </source>
</evidence>